<reference evidence="1" key="2">
    <citation type="submission" date="2020-09" db="EMBL/GenBank/DDBJ databases">
        <authorList>
            <person name="Sun Q."/>
            <person name="Zhou Y."/>
        </authorList>
    </citation>
    <scope>NUCLEOTIDE SEQUENCE</scope>
    <source>
        <strain evidence="1">CGMCC 1.12360</strain>
    </source>
</reference>
<evidence type="ECO:0000313" key="2">
    <source>
        <dbReference type="Proteomes" id="UP000602050"/>
    </source>
</evidence>
<dbReference type="AlphaFoldDB" id="A0A8J3EJ62"/>
<dbReference type="PANTHER" id="PTHR36441">
    <property type="entry name" value="HYPOTHETICAL CYTOSOLIC PROTEIN"/>
    <property type="match status" value="1"/>
</dbReference>
<gene>
    <name evidence="1" type="primary">ylxP</name>
    <name evidence="1" type="ORF">GCM10010978_03990</name>
</gene>
<dbReference type="EMBL" id="BMEV01000004">
    <property type="protein sequence ID" value="GGH69745.1"/>
    <property type="molecule type" value="Genomic_DNA"/>
</dbReference>
<dbReference type="RefSeq" id="WP_188390698.1">
    <property type="nucleotide sequence ID" value="NZ_BMEV01000004.1"/>
</dbReference>
<sequence>MILYAEVECIMYEGHSLKNKRSIIKRLIAKLKKDFNVAVAEMDYHDLWQRTKLGIVTVANDSIYANKVIEAVLETIDSFPELERTMTNVEAR</sequence>
<keyword evidence="2" id="KW-1185">Reference proteome</keyword>
<accession>A0A8J3EJ62</accession>
<dbReference type="PANTHER" id="PTHR36441:SF1">
    <property type="entry name" value="DUF503 DOMAIN-CONTAINING PROTEIN"/>
    <property type="match status" value="1"/>
</dbReference>
<dbReference type="InterPro" id="IPR036746">
    <property type="entry name" value="TT1725-like_sf"/>
</dbReference>
<evidence type="ECO:0008006" key="3">
    <source>
        <dbReference type="Google" id="ProtNLM"/>
    </source>
</evidence>
<dbReference type="InterPro" id="IPR007546">
    <property type="entry name" value="DUF503"/>
</dbReference>
<comment type="caution">
    <text evidence="1">The sequence shown here is derived from an EMBL/GenBank/DDBJ whole genome shotgun (WGS) entry which is preliminary data.</text>
</comment>
<evidence type="ECO:0000313" key="1">
    <source>
        <dbReference type="EMBL" id="GGH69745.1"/>
    </source>
</evidence>
<name>A0A8J3EJ62_9BACI</name>
<organism evidence="1 2">
    <name type="scientific">Compostibacillus humi</name>
    <dbReference type="NCBI Taxonomy" id="1245525"/>
    <lineage>
        <taxon>Bacteria</taxon>
        <taxon>Bacillati</taxon>
        <taxon>Bacillota</taxon>
        <taxon>Bacilli</taxon>
        <taxon>Bacillales</taxon>
        <taxon>Bacillaceae</taxon>
        <taxon>Compostibacillus</taxon>
    </lineage>
</organism>
<dbReference type="Gene3D" id="3.30.70.1120">
    <property type="entry name" value="TT1725-like"/>
    <property type="match status" value="1"/>
</dbReference>
<dbReference type="Proteomes" id="UP000602050">
    <property type="component" value="Unassembled WGS sequence"/>
</dbReference>
<dbReference type="SUPFAM" id="SSF103007">
    <property type="entry name" value="Hypothetical protein TT1725"/>
    <property type="match status" value="1"/>
</dbReference>
<proteinExistence type="predicted"/>
<dbReference type="Pfam" id="PF04456">
    <property type="entry name" value="DUF503"/>
    <property type="match status" value="1"/>
</dbReference>
<reference evidence="1" key="1">
    <citation type="journal article" date="2014" name="Int. J. Syst. Evol. Microbiol.">
        <title>Complete genome sequence of Corynebacterium casei LMG S-19264T (=DSM 44701T), isolated from a smear-ripened cheese.</title>
        <authorList>
            <consortium name="US DOE Joint Genome Institute (JGI-PGF)"/>
            <person name="Walter F."/>
            <person name="Albersmeier A."/>
            <person name="Kalinowski J."/>
            <person name="Ruckert C."/>
        </authorList>
    </citation>
    <scope>NUCLEOTIDE SEQUENCE</scope>
    <source>
        <strain evidence="1">CGMCC 1.12360</strain>
    </source>
</reference>
<protein>
    <recommendedName>
        <fullName evidence="3">DUF503 domain-containing protein</fullName>
    </recommendedName>
</protein>